<name>A0A0F9KGD5_9ZZZZ</name>
<accession>A0A0F9KGD5</accession>
<protein>
    <submittedName>
        <fullName evidence="1">Uncharacterized protein</fullName>
    </submittedName>
</protein>
<dbReference type="AlphaFoldDB" id="A0A0F9KGD5"/>
<organism evidence="1">
    <name type="scientific">marine sediment metagenome</name>
    <dbReference type="NCBI Taxonomy" id="412755"/>
    <lineage>
        <taxon>unclassified sequences</taxon>
        <taxon>metagenomes</taxon>
        <taxon>ecological metagenomes</taxon>
    </lineage>
</organism>
<dbReference type="EMBL" id="LAZR01009248">
    <property type="protein sequence ID" value="KKM73776.1"/>
    <property type="molecule type" value="Genomic_DNA"/>
</dbReference>
<evidence type="ECO:0000313" key="1">
    <source>
        <dbReference type="EMBL" id="KKM73776.1"/>
    </source>
</evidence>
<proteinExistence type="predicted"/>
<gene>
    <name evidence="1" type="ORF">LCGC14_1407070</name>
</gene>
<reference evidence="1" key="1">
    <citation type="journal article" date="2015" name="Nature">
        <title>Complex archaea that bridge the gap between prokaryotes and eukaryotes.</title>
        <authorList>
            <person name="Spang A."/>
            <person name="Saw J.H."/>
            <person name="Jorgensen S.L."/>
            <person name="Zaremba-Niedzwiedzka K."/>
            <person name="Martijn J."/>
            <person name="Lind A.E."/>
            <person name="van Eijk R."/>
            <person name="Schleper C."/>
            <person name="Guy L."/>
            <person name="Ettema T.J."/>
        </authorList>
    </citation>
    <scope>NUCLEOTIDE SEQUENCE</scope>
</reference>
<comment type="caution">
    <text evidence="1">The sequence shown here is derived from an EMBL/GenBank/DDBJ whole genome shotgun (WGS) entry which is preliminary data.</text>
</comment>
<sequence length="129" mass="14421">MDIFVKRSKTVEVEVYAWEQDGNVEASHNKEDVPSGSQGDTKIIKFNFRRPGHKDATEIAKEARMQSGNPDDMDVISFQDKILRLLLSDWDCKVSDEDGSIAMNQKNISDLQPNIARAAVAAILDKISI</sequence>